<evidence type="ECO:0000313" key="1">
    <source>
        <dbReference type="EMBL" id="WDF81859.1"/>
    </source>
</evidence>
<organism evidence="1 2">
    <name type="scientific">Lacticaseibacillus pabuli</name>
    <dbReference type="NCBI Taxonomy" id="3025672"/>
    <lineage>
        <taxon>Bacteria</taxon>
        <taxon>Bacillati</taxon>
        <taxon>Bacillota</taxon>
        <taxon>Bacilli</taxon>
        <taxon>Lactobacillales</taxon>
        <taxon>Lactobacillaceae</taxon>
        <taxon>Lacticaseibacillus</taxon>
    </lineage>
</organism>
<keyword evidence="2" id="KW-1185">Reference proteome</keyword>
<reference evidence="1 2" key="1">
    <citation type="submission" date="2023-02" db="EMBL/GenBank/DDBJ databases">
        <title>Genome sequence of Lacticaseibacillus sp. KACC 23028.</title>
        <authorList>
            <person name="Kim S."/>
            <person name="Heo J."/>
            <person name="Kwon S.-W."/>
        </authorList>
    </citation>
    <scope>NUCLEOTIDE SEQUENCE [LARGE SCALE GENOMIC DNA]</scope>
    <source>
        <strain evidence="1 2">KACC 23028</strain>
    </source>
</reference>
<evidence type="ECO:0000313" key="2">
    <source>
        <dbReference type="Proteomes" id="UP001220377"/>
    </source>
</evidence>
<proteinExistence type="predicted"/>
<name>A0ABY7WQ22_9LACO</name>
<gene>
    <name evidence="1" type="ORF">PQ472_07955</name>
</gene>
<accession>A0ABY7WQ22</accession>
<sequence>MTTDFKQFSLSDFTTVAHQVRRKLAHARRIQRCGRQAHGINTEWQQDIRRGAREAGQVSGMPDGRLVDQGGRKMKLYVIENDDGEWWSNYIQRFTSNDQATLYRGKDAADYDISELGRSMCHMFLYITGKSQMAVSGLMI</sequence>
<dbReference type="EMBL" id="CP117884">
    <property type="protein sequence ID" value="WDF81859.1"/>
    <property type="molecule type" value="Genomic_DNA"/>
</dbReference>
<protein>
    <submittedName>
        <fullName evidence="1">Uncharacterized protein</fullName>
    </submittedName>
</protein>
<dbReference type="Proteomes" id="UP001220377">
    <property type="component" value="Chromosome"/>
</dbReference>